<dbReference type="Proteomes" id="UP000799118">
    <property type="component" value="Unassembled WGS sequence"/>
</dbReference>
<evidence type="ECO:0000313" key="3">
    <source>
        <dbReference type="Proteomes" id="UP000799118"/>
    </source>
</evidence>
<feature type="compositionally biased region" description="Polar residues" evidence="1">
    <location>
        <begin position="10"/>
        <end position="24"/>
    </location>
</feature>
<dbReference type="AlphaFoldDB" id="A0A6A4GH94"/>
<keyword evidence="3" id="KW-1185">Reference proteome</keyword>
<feature type="region of interest" description="Disordered" evidence="1">
    <location>
        <begin position="1"/>
        <end position="43"/>
    </location>
</feature>
<sequence>MQQPLLLETNLDSQQRHPQTNASVQMAHRAPASAPPAPSNGTRAPWNAICAPLACPTPPSAPPQAPPLSDSSWGGILTPNTFRAAYGEKGSSSSASGRESQGSNAAHAQRGEFFPYTPLFLLIGQPFLLGILLFLLDTLIALTQDPQTPEALANTSQFHPSAAPFKRPYLLPTPPAHDTQMIPTVVHAPLEGLSATGADHGPQTGSTEGEGDIVEDNPMQDLKGTWCNPSTASLHSYMEPFQLECITNNLVASMLRSGLKTFIPLAYFASRFADSTLKSVESADASSIILDGSGGIKIDLNNFNSIARGLPRSFRQRFIPKGAETPGHRLALTIADMFDGMFNMVKDRSDFELGFEAYKIYIDRAYHQWFTFQDKNI</sequence>
<dbReference type="OrthoDB" id="3091896at2759"/>
<protein>
    <submittedName>
        <fullName evidence="2">Uncharacterized protein</fullName>
    </submittedName>
</protein>
<proteinExistence type="predicted"/>
<evidence type="ECO:0000256" key="1">
    <source>
        <dbReference type="SAM" id="MobiDB-lite"/>
    </source>
</evidence>
<feature type="compositionally biased region" description="Low complexity" evidence="1">
    <location>
        <begin position="87"/>
        <end position="103"/>
    </location>
</feature>
<evidence type="ECO:0000313" key="2">
    <source>
        <dbReference type="EMBL" id="KAE9384645.1"/>
    </source>
</evidence>
<accession>A0A6A4GH94</accession>
<feature type="region of interest" description="Disordered" evidence="1">
    <location>
        <begin position="86"/>
        <end position="106"/>
    </location>
</feature>
<reference evidence="2" key="1">
    <citation type="journal article" date="2019" name="Environ. Microbiol.">
        <title>Fungal ecological strategies reflected in gene transcription - a case study of two litter decomposers.</title>
        <authorList>
            <person name="Barbi F."/>
            <person name="Kohler A."/>
            <person name="Barry K."/>
            <person name="Baskaran P."/>
            <person name="Daum C."/>
            <person name="Fauchery L."/>
            <person name="Ihrmark K."/>
            <person name="Kuo A."/>
            <person name="LaButti K."/>
            <person name="Lipzen A."/>
            <person name="Morin E."/>
            <person name="Grigoriev I.V."/>
            <person name="Henrissat B."/>
            <person name="Lindahl B."/>
            <person name="Martin F."/>
        </authorList>
    </citation>
    <scope>NUCLEOTIDE SEQUENCE</scope>
    <source>
        <strain evidence="2">JB14</strain>
    </source>
</reference>
<dbReference type="EMBL" id="ML770103">
    <property type="protein sequence ID" value="KAE9384645.1"/>
    <property type="molecule type" value="Genomic_DNA"/>
</dbReference>
<organism evidence="2 3">
    <name type="scientific">Gymnopus androsaceus JB14</name>
    <dbReference type="NCBI Taxonomy" id="1447944"/>
    <lineage>
        <taxon>Eukaryota</taxon>
        <taxon>Fungi</taxon>
        <taxon>Dikarya</taxon>
        <taxon>Basidiomycota</taxon>
        <taxon>Agaricomycotina</taxon>
        <taxon>Agaricomycetes</taxon>
        <taxon>Agaricomycetidae</taxon>
        <taxon>Agaricales</taxon>
        <taxon>Marasmiineae</taxon>
        <taxon>Omphalotaceae</taxon>
        <taxon>Gymnopus</taxon>
    </lineage>
</organism>
<name>A0A6A4GH94_9AGAR</name>
<gene>
    <name evidence="2" type="ORF">BT96DRAFT_1007860</name>
</gene>